<sequence length="450" mass="52390">MEELTIPSNFHSIIIDFTNDLSITFSEYNYLWKKWQNPELPESDLKELFQFCVKVYPERFFDILYQKEEIFDASNETESEFLPNVSFKLLFSCENVGEKTKKIIWKYLQLILFTIVSGIKDKSSFGDAANMFEGMDEKDLNEKLNETMSGLTDFFKNMEEMMNNIDKNEDNNEDKPSDIPPENEDINDKFKSMFGDDMPDSDDFKKSFMDGMPNIEKIQEHLKTLFDGKIGKLAKEMAEEISGDFADLLGKDGSDIKNPQDAIKQLMKNPKKLMELMKSVSGKLDSKMKSGEISKEDLMKEASEMMEKMKEMGGKDQFNDLFKNLSKNMGMGKDAKIDTNAMERMSNSLKMKENMKNKLLKKKEQKIIELERQKELTRIRLEEQQKLIAKFSLEAKDDNKNNLIFKLDGEESQEKSFIHPDLLKEMEEEDKKKQTNTNTNSNKKKKKGKK</sequence>
<organism evidence="3">
    <name type="scientific">viral metagenome</name>
    <dbReference type="NCBI Taxonomy" id="1070528"/>
    <lineage>
        <taxon>unclassified sequences</taxon>
        <taxon>metagenomes</taxon>
        <taxon>organismal metagenomes</taxon>
    </lineage>
</organism>
<dbReference type="AlphaFoldDB" id="A0A6C0HU47"/>
<feature type="region of interest" description="Disordered" evidence="2">
    <location>
        <begin position="166"/>
        <end position="188"/>
    </location>
</feature>
<evidence type="ECO:0000313" key="3">
    <source>
        <dbReference type="EMBL" id="QHT83666.1"/>
    </source>
</evidence>
<dbReference type="EMBL" id="MN740010">
    <property type="protein sequence ID" value="QHT83666.1"/>
    <property type="molecule type" value="Genomic_DNA"/>
</dbReference>
<feature type="region of interest" description="Disordered" evidence="2">
    <location>
        <begin position="408"/>
        <end position="450"/>
    </location>
</feature>
<protein>
    <submittedName>
        <fullName evidence="3">Uncharacterized protein</fullName>
    </submittedName>
</protein>
<reference evidence="3" key="1">
    <citation type="journal article" date="2020" name="Nature">
        <title>Giant virus diversity and host interactions through global metagenomics.</title>
        <authorList>
            <person name="Schulz F."/>
            <person name="Roux S."/>
            <person name="Paez-Espino D."/>
            <person name="Jungbluth S."/>
            <person name="Walsh D.A."/>
            <person name="Denef V.J."/>
            <person name="McMahon K.D."/>
            <person name="Konstantinidis K.T."/>
            <person name="Eloe-Fadrosh E.A."/>
            <person name="Kyrpides N.C."/>
            <person name="Woyke T."/>
        </authorList>
    </citation>
    <scope>NUCLEOTIDE SEQUENCE</scope>
    <source>
        <strain evidence="3">GVMAG-M-3300023184-168</strain>
    </source>
</reference>
<feature type="compositionally biased region" description="Basic and acidic residues" evidence="2">
    <location>
        <begin position="166"/>
        <end position="177"/>
    </location>
</feature>
<keyword evidence="1" id="KW-0175">Coiled coil</keyword>
<feature type="compositionally biased region" description="Basic and acidic residues" evidence="2">
    <location>
        <begin position="408"/>
        <end position="433"/>
    </location>
</feature>
<accession>A0A6C0HU47</accession>
<proteinExistence type="predicted"/>
<evidence type="ECO:0000256" key="1">
    <source>
        <dbReference type="SAM" id="Coils"/>
    </source>
</evidence>
<evidence type="ECO:0000256" key="2">
    <source>
        <dbReference type="SAM" id="MobiDB-lite"/>
    </source>
</evidence>
<name>A0A6C0HU47_9ZZZZ</name>
<feature type="coiled-coil region" evidence="1">
    <location>
        <begin position="342"/>
        <end position="387"/>
    </location>
</feature>